<dbReference type="PROSITE" id="PS50878">
    <property type="entry name" value="RT_POL"/>
    <property type="match status" value="1"/>
</dbReference>
<evidence type="ECO:0000259" key="10">
    <source>
        <dbReference type="PROSITE" id="PS50878"/>
    </source>
</evidence>
<keyword evidence="12" id="KW-1185">Reference proteome</keyword>
<evidence type="ECO:0000256" key="7">
    <source>
        <dbReference type="ARBA" id="ARBA00030248"/>
    </source>
</evidence>
<evidence type="ECO:0000256" key="1">
    <source>
        <dbReference type="ARBA" id="ARBA00012494"/>
    </source>
</evidence>
<organism evidence="11 12">
    <name type="scientific">Leviviridae sp</name>
    <dbReference type="NCBI Taxonomy" id="2027243"/>
    <lineage>
        <taxon>Viruses</taxon>
        <taxon>Riboviria</taxon>
        <taxon>Orthornavirae</taxon>
        <taxon>Lenarviricota</taxon>
        <taxon>Leviviricetes</taxon>
        <taxon>Norzivirales</taxon>
        <taxon>Fiersviridae</taxon>
    </lineage>
</organism>
<dbReference type="EC" id="2.7.7.48" evidence="1"/>
<evidence type="ECO:0000256" key="5">
    <source>
        <dbReference type="ARBA" id="ARBA00022741"/>
    </source>
</evidence>
<sequence>MQNSHVSLVLGAFQGIILDAKEAFPECRQDLDRDLTRLLSLVENRGFSYLTLTLPDAGKHFDMCLSLGCLSDFNLPGFGKKLPESVVPKFLSALLLRVFDVSGVLCPTPDITAILFLRQLFYTAKKVRITCDESRTRKSVREFFRIESGMRTPNLDWFGSAILDTSGSRMLHLSDGVHTTYHQDREDPDSAGWATDLLFQLEHQGSSPPSRDLLDTVQRTADVVAGSLGHFDPLDERDGEPRWRTRHGPGAVADLKGHESKYSFPNWPAKLEGIFPCADFAFANYGQWADILGNKSVEGRFLSEHEPPSKLIAVPKTQKGPRLIASEPTAHQWAQQSLNKFLRVRTKETFLSRSIHFRDQAYNREGALRASKTGTHWTIDLSSASDCLSLWAVERAFRANSSILRALHSCRTRWIENTIDPDSPKYSFLRKVAPQGAAFTFPLQSIFYATVVYGCMLHALHLQPSIKSIGRMAREVLVFGDDIIAPSQIGELVVQVLTYLGFQVNDLKTYKTGKFRESCGLEAYDGVEVTPAYVLEAYDSSKPSTVASLVDCSNNFHRKGFWRTAEMLISTLPDKIRESLAVVPDGSGSFGLNSYCGQDLSHLRMRWNHDLQQYEVKVRAVVSTVRKLHDRGDARLLQYFTEDPDPNILWESGINARPVTVTRNRWVPVSSL</sequence>
<name>A0ABY3SSG6_9VIRU</name>
<accession>A0ABY3SSG6</accession>
<reference evidence="11" key="1">
    <citation type="submission" date="2021-05" db="EMBL/GenBank/DDBJ databases">
        <authorList>
            <person name="Chen Y.-M."/>
            <person name="Zhang Y.-Z."/>
        </authorList>
    </citation>
    <scope>NUCLEOTIDE SEQUENCE</scope>
    <source>
        <strain evidence="11">174b-k141_19887</strain>
    </source>
</reference>
<keyword evidence="5" id="KW-0547">Nucleotide-binding</keyword>
<protein>
    <recommendedName>
        <fullName evidence="1">RNA-directed RNA polymerase</fullName>
        <ecNumber evidence="1">2.7.7.48</ecNumber>
    </recommendedName>
    <alternativeName>
        <fullName evidence="7">RNA replicase beta chain</fullName>
    </alternativeName>
</protein>
<comment type="catalytic activity">
    <reaction evidence="8">
        <text>RNA(n) + a ribonucleoside 5'-triphosphate = RNA(n+1) + diphosphate</text>
        <dbReference type="Rhea" id="RHEA:21248"/>
        <dbReference type="Rhea" id="RHEA-COMP:14527"/>
        <dbReference type="Rhea" id="RHEA-COMP:17342"/>
        <dbReference type="ChEBI" id="CHEBI:33019"/>
        <dbReference type="ChEBI" id="CHEBI:61557"/>
        <dbReference type="ChEBI" id="CHEBI:140395"/>
        <dbReference type="EC" id="2.7.7.48"/>
    </reaction>
</comment>
<evidence type="ECO:0000259" key="9">
    <source>
        <dbReference type="PROSITE" id="PS50522"/>
    </source>
</evidence>
<keyword evidence="6" id="KW-0693">Viral RNA replication</keyword>
<feature type="domain" description="RdRp catalytic" evidence="9">
    <location>
        <begin position="365"/>
        <end position="513"/>
    </location>
</feature>
<evidence type="ECO:0000313" key="12">
    <source>
        <dbReference type="Proteomes" id="UP001059911"/>
    </source>
</evidence>
<evidence type="ECO:0000256" key="8">
    <source>
        <dbReference type="ARBA" id="ARBA00048744"/>
    </source>
</evidence>
<dbReference type="Proteomes" id="UP001059911">
    <property type="component" value="Segment"/>
</dbReference>
<dbReference type="PROSITE" id="PS50522">
    <property type="entry name" value="RDRP_PHAGE"/>
    <property type="match status" value="1"/>
</dbReference>
<reference evidence="11" key="2">
    <citation type="journal article" date="2022" name="Nat. Microbiol.">
        <title>RNA viromes from terrestrial sites across China expand environmental viral diversity.</title>
        <authorList>
            <person name="Chiapello M."/>
            <person name="Rodriguez-Romero J."/>
            <person name="Ayllon M.A."/>
            <person name="Turina M."/>
        </authorList>
    </citation>
    <scope>NUCLEOTIDE SEQUENCE</scope>
    <source>
        <strain evidence="11">174b-k141_19887</strain>
    </source>
</reference>
<evidence type="ECO:0000256" key="6">
    <source>
        <dbReference type="ARBA" id="ARBA00022953"/>
    </source>
</evidence>
<dbReference type="InterPro" id="IPR043502">
    <property type="entry name" value="DNA/RNA_pol_sf"/>
</dbReference>
<dbReference type="EMBL" id="MZ679582">
    <property type="protein sequence ID" value="UJQ85195.1"/>
    <property type="molecule type" value="Genomic_RNA"/>
</dbReference>
<evidence type="ECO:0000256" key="4">
    <source>
        <dbReference type="ARBA" id="ARBA00022695"/>
    </source>
</evidence>
<proteinExistence type="predicted"/>
<dbReference type="InterPro" id="IPR007096">
    <property type="entry name" value="RNA-dir_Rpol_cat_phage"/>
</dbReference>
<evidence type="ECO:0000256" key="3">
    <source>
        <dbReference type="ARBA" id="ARBA00022679"/>
    </source>
</evidence>
<dbReference type="SUPFAM" id="SSF56672">
    <property type="entry name" value="DNA/RNA polymerases"/>
    <property type="match status" value="1"/>
</dbReference>
<keyword evidence="4" id="KW-0548">Nucleotidyltransferase</keyword>
<dbReference type="InterPro" id="IPR000477">
    <property type="entry name" value="RT_dom"/>
</dbReference>
<dbReference type="InterPro" id="IPR005093">
    <property type="entry name" value="RNArep_beta"/>
</dbReference>
<dbReference type="Pfam" id="PF03431">
    <property type="entry name" value="RNA_replicase_B"/>
    <property type="match status" value="1"/>
</dbReference>
<keyword evidence="2" id="KW-0696">RNA-directed RNA polymerase</keyword>
<evidence type="ECO:0000256" key="2">
    <source>
        <dbReference type="ARBA" id="ARBA00022484"/>
    </source>
</evidence>
<evidence type="ECO:0000313" key="11">
    <source>
        <dbReference type="EMBL" id="UJQ85195.1"/>
    </source>
</evidence>
<feature type="domain" description="Reverse transcriptase" evidence="10">
    <location>
        <begin position="295"/>
        <end position="529"/>
    </location>
</feature>
<keyword evidence="3" id="KW-0808">Transferase</keyword>